<evidence type="ECO:0000256" key="9">
    <source>
        <dbReference type="ARBA" id="ARBA00022840"/>
    </source>
</evidence>
<dbReference type="PANTHER" id="PTHR12604">
    <property type="entry name" value="KU AUTOANTIGEN DNA HELICASE"/>
    <property type="match status" value="1"/>
</dbReference>
<evidence type="ECO:0000256" key="14">
    <source>
        <dbReference type="PIRNR" id="PIRNR016570"/>
    </source>
</evidence>
<dbReference type="Gene3D" id="2.40.290.10">
    <property type="match status" value="1"/>
</dbReference>
<dbReference type="PANTHER" id="PTHR12604:SF4">
    <property type="entry name" value="X-RAY REPAIR CROSS-COMPLEMENTING PROTEIN 5"/>
    <property type="match status" value="1"/>
</dbReference>
<keyword evidence="11 14" id="KW-0233">DNA recombination</keyword>
<evidence type="ECO:0000256" key="12">
    <source>
        <dbReference type="ARBA" id="ARBA00023204"/>
    </source>
</evidence>
<keyword evidence="4" id="KW-0158">Chromosome</keyword>
<evidence type="ECO:0000256" key="6">
    <source>
        <dbReference type="ARBA" id="ARBA00022763"/>
    </source>
</evidence>
<feature type="compositionally biased region" description="Acidic residues" evidence="15">
    <location>
        <begin position="719"/>
        <end position="731"/>
    </location>
</feature>
<name>A0ABM1A8C7_APLCA</name>
<feature type="compositionally biased region" description="Basic and acidic residues" evidence="15">
    <location>
        <begin position="187"/>
        <end position="197"/>
    </location>
</feature>
<dbReference type="SMART" id="SM00559">
    <property type="entry name" value="Ku78"/>
    <property type="match status" value="1"/>
</dbReference>
<evidence type="ECO:0000259" key="16">
    <source>
        <dbReference type="PROSITE" id="PS50234"/>
    </source>
</evidence>
<dbReference type="Gene3D" id="1.25.40.240">
    <property type="entry name" value="Ku, C-terminal domain"/>
    <property type="match status" value="1"/>
</dbReference>
<evidence type="ECO:0000256" key="13">
    <source>
        <dbReference type="ARBA" id="ARBA00023242"/>
    </source>
</evidence>
<comment type="function">
    <text evidence="14">Single-stranded DNA-dependent ATP-dependent helicase.</text>
</comment>
<keyword evidence="12 14" id="KW-0234">DNA repair</keyword>
<evidence type="ECO:0000256" key="2">
    <source>
        <dbReference type="ARBA" id="ARBA00004286"/>
    </source>
</evidence>
<dbReference type="CDD" id="cd00873">
    <property type="entry name" value="KU80"/>
    <property type="match status" value="1"/>
</dbReference>
<feature type="region of interest" description="Disordered" evidence="15">
    <location>
        <begin position="538"/>
        <end position="575"/>
    </location>
</feature>
<dbReference type="InterPro" id="IPR024193">
    <property type="entry name" value="Ku80"/>
</dbReference>
<dbReference type="InterPro" id="IPR006164">
    <property type="entry name" value="DNA_bd_Ku70/Ku80"/>
</dbReference>
<feature type="domain" description="VWFA" evidence="16">
    <location>
        <begin position="12"/>
        <end position="213"/>
    </location>
</feature>
<dbReference type="Pfam" id="PF02735">
    <property type="entry name" value="Ku"/>
    <property type="match status" value="1"/>
</dbReference>
<dbReference type="Pfam" id="PF03730">
    <property type="entry name" value="Ku_C"/>
    <property type="match status" value="1"/>
</dbReference>
<keyword evidence="7 14" id="KW-0378">Hydrolase</keyword>
<organism evidence="17 18">
    <name type="scientific">Aplysia californica</name>
    <name type="common">California sea hare</name>
    <dbReference type="NCBI Taxonomy" id="6500"/>
    <lineage>
        <taxon>Eukaryota</taxon>
        <taxon>Metazoa</taxon>
        <taxon>Spiralia</taxon>
        <taxon>Lophotrochozoa</taxon>
        <taxon>Mollusca</taxon>
        <taxon>Gastropoda</taxon>
        <taxon>Heterobranchia</taxon>
        <taxon>Euthyneura</taxon>
        <taxon>Tectipleura</taxon>
        <taxon>Aplysiida</taxon>
        <taxon>Aplysioidea</taxon>
        <taxon>Aplysiidae</taxon>
        <taxon>Aplysia</taxon>
    </lineage>
</organism>
<comment type="similarity">
    <text evidence="3 14">Belongs to the ku80 family.</text>
</comment>
<evidence type="ECO:0000256" key="1">
    <source>
        <dbReference type="ARBA" id="ARBA00004123"/>
    </source>
</evidence>
<dbReference type="SUPFAM" id="SSF101420">
    <property type="entry name" value="C-terminal domain of Ku80"/>
    <property type="match status" value="1"/>
</dbReference>
<evidence type="ECO:0000256" key="15">
    <source>
        <dbReference type="SAM" id="MobiDB-lite"/>
    </source>
</evidence>
<evidence type="ECO:0000256" key="3">
    <source>
        <dbReference type="ARBA" id="ARBA00007726"/>
    </source>
</evidence>
<dbReference type="Gene3D" id="3.40.50.410">
    <property type="entry name" value="von Willebrand factor, type A domain"/>
    <property type="match status" value="1"/>
</dbReference>
<evidence type="ECO:0000256" key="4">
    <source>
        <dbReference type="ARBA" id="ARBA00022454"/>
    </source>
</evidence>
<dbReference type="InterPro" id="IPR005161">
    <property type="entry name" value="Ku_N"/>
</dbReference>
<feature type="compositionally biased region" description="Basic and acidic residues" evidence="15">
    <location>
        <begin position="701"/>
        <end position="714"/>
    </location>
</feature>
<evidence type="ECO:0000313" key="18">
    <source>
        <dbReference type="RefSeq" id="XP_012942778.2"/>
    </source>
</evidence>
<evidence type="ECO:0000256" key="7">
    <source>
        <dbReference type="ARBA" id="ARBA00022801"/>
    </source>
</evidence>
<dbReference type="SUPFAM" id="SSF100939">
    <property type="entry name" value="SPOC domain-like"/>
    <property type="match status" value="1"/>
</dbReference>
<dbReference type="Pfam" id="PF03731">
    <property type="entry name" value="Ku_N"/>
    <property type="match status" value="1"/>
</dbReference>
<dbReference type="PROSITE" id="PS50234">
    <property type="entry name" value="VWFA"/>
    <property type="match status" value="1"/>
</dbReference>
<comment type="subcellular location">
    <subcellularLocation>
        <location evidence="2">Chromosome</location>
    </subcellularLocation>
    <subcellularLocation>
        <location evidence="1 14">Nucleus</location>
    </subcellularLocation>
</comment>
<dbReference type="InterPro" id="IPR005160">
    <property type="entry name" value="Ku_C"/>
</dbReference>
<dbReference type="Proteomes" id="UP000694888">
    <property type="component" value="Unplaced"/>
</dbReference>
<sequence>MFVDKMAANKEAIAIVLDVGPSMNQAPAGVATPLETAIEGINMILQRKMFSESKDEVALILLGTNDTENPLSDGDTYQNIVLKRSLAVADFDLLQMVQSELQPGDSSGDFLDALVVAMDHLENGLQGKKGFGTRRVILFSDMGGAFGDQELDTIVGAIQNTGTELNVIGPSIEEDNDEDGDAGGAKADGHVKKEKTPQQRAGETMIKHILDQVNGECYSFSEALPALSYFQSRQVKPMAWKCNLDIGGVEIPVNGYSKVKEFKLKQSWKKVYAQDSSVAPGTLRTYHMKNEEETEVEKEDMVEGYRYGNTLVPMSEDDKDNMKYKAEKCLKVLGFTKSEHFKRHHILGDGVLSITAEKDDEAAAVALSALINALYETNSVAIARRVYAANSAPRLGCLFPHIKAKYECLFWVELPFAEDIRTFTFGSLPLTEESLANKKFQPTDDQLKCMDELITNMDLTQALEDEDGDKDEALKPKLTFNPYFQRVYQCLQHRVLHPDDPLPDLSPVIADYINAPPSVVNAAKPCLERMKQLFKLEEVEKNKNGQTGESMFKDNEEEAGPSAKKPKLDDGDLAGGLQNMTKAEVTEVGTVTPTADFRALISRKDQDFFDEACKQMQARVEQVVTDSFGQQFYPKALDCLKVLRQECVKKSEPNSYNTFLPKFKDTLIGKGRRDFWDQIVKEKQALITKPECEESAVTVEEGERFVSGEAKEEQTAAAEPEETTDDLLMEL</sequence>
<evidence type="ECO:0000256" key="10">
    <source>
        <dbReference type="ARBA" id="ARBA00023125"/>
    </source>
</evidence>
<protein>
    <recommendedName>
        <fullName evidence="14">ATP-dependent DNA helicase II subunit 2</fullName>
        <ecNumber evidence="14">3.6.4.12</ecNumber>
    </recommendedName>
</protein>
<dbReference type="InterPro" id="IPR036494">
    <property type="entry name" value="Ku_C_sf"/>
</dbReference>
<keyword evidence="17" id="KW-1185">Reference proteome</keyword>
<evidence type="ECO:0000313" key="17">
    <source>
        <dbReference type="Proteomes" id="UP000694888"/>
    </source>
</evidence>
<dbReference type="RefSeq" id="XP_012942778.2">
    <property type="nucleotide sequence ID" value="XM_013087324.2"/>
</dbReference>
<dbReference type="Gene3D" id="1.10.1600.10">
    <property type="match status" value="1"/>
</dbReference>
<keyword evidence="8 14" id="KW-0347">Helicase</keyword>
<keyword evidence="6 14" id="KW-0227">DNA damage</keyword>
<evidence type="ECO:0000256" key="5">
    <source>
        <dbReference type="ARBA" id="ARBA00022741"/>
    </source>
</evidence>
<dbReference type="GeneID" id="101855590"/>
<feature type="region of interest" description="Disordered" evidence="15">
    <location>
        <begin position="698"/>
        <end position="731"/>
    </location>
</feature>
<dbReference type="EC" id="3.6.4.12" evidence="14"/>
<dbReference type="PIRSF" id="PIRSF016570">
    <property type="entry name" value="Ku80"/>
    <property type="match status" value="1"/>
</dbReference>
<dbReference type="InterPro" id="IPR036465">
    <property type="entry name" value="vWFA_dom_sf"/>
</dbReference>
<dbReference type="InterPro" id="IPR016194">
    <property type="entry name" value="SPOC-like_C_dom_sf"/>
</dbReference>
<evidence type="ECO:0000256" key="8">
    <source>
        <dbReference type="ARBA" id="ARBA00022806"/>
    </source>
</evidence>
<keyword evidence="5 14" id="KW-0547">Nucleotide-binding</keyword>
<evidence type="ECO:0000256" key="11">
    <source>
        <dbReference type="ARBA" id="ARBA00023172"/>
    </source>
</evidence>
<proteinExistence type="inferred from homology"/>
<dbReference type="InterPro" id="IPR002035">
    <property type="entry name" value="VWF_A"/>
</dbReference>
<comment type="catalytic activity">
    <reaction evidence="14">
        <text>ATP + H2O = ADP + phosphate + H(+)</text>
        <dbReference type="Rhea" id="RHEA:13065"/>
        <dbReference type="ChEBI" id="CHEBI:15377"/>
        <dbReference type="ChEBI" id="CHEBI:15378"/>
        <dbReference type="ChEBI" id="CHEBI:30616"/>
        <dbReference type="ChEBI" id="CHEBI:43474"/>
        <dbReference type="ChEBI" id="CHEBI:456216"/>
        <dbReference type="EC" id="3.6.4.12"/>
    </reaction>
</comment>
<dbReference type="Pfam" id="PF08785">
    <property type="entry name" value="Ku_PK_bind"/>
    <property type="match status" value="1"/>
</dbReference>
<feature type="compositionally biased region" description="Acidic residues" evidence="15">
    <location>
        <begin position="172"/>
        <end position="181"/>
    </location>
</feature>
<keyword evidence="13 14" id="KW-0539">Nucleus</keyword>
<dbReference type="SUPFAM" id="SSF53300">
    <property type="entry name" value="vWA-like"/>
    <property type="match status" value="1"/>
</dbReference>
<keyword evidence="9 14" id="KW-0067">ATP-binding</keyword>
<keyword evidence="10 14" id="KW-0238">DNA-binding</keyword>
<accession>A0ABM1A8C7</accession>
<feature type="region of interest" description="Disordered" evidence="15">
    <location>
        <begin position="172"/>
        <end position="199"/>
    </location>
</feature>
<gene>
    <name evidence="18" type="primary">LOC101855590</name>
</gene>
<reference evidence="18" key="1">
    <citation type="submission" date="2025-08" db="UniProtKB">
        <authorList>
            <consortium name="RefSeq"/>
        </authorList>
    </citation>
    <scope>IDENTIFICATION</scope>
</reference>
<dbReference type="InterPro" id="IPR014893">
    <property type="entry name" value="Ku_PK_bind"/>
</dbReference>